<evidence type="ECO:0000256" key="4">
    <source>
        <dbReference type="ARBA" id="ARBA00022475"/>
    </source>
</evidence>
<feature type="transmembrane region" description="Helical" evidence="8">
    <location>
        <begin position="218"/>
        <end position="238"/>
    </location>
</feature>
<keyword evidence="10" id="KW-1185">Reference proteome</keyword>
<dbReference type="InterPro" id="IPR004776">
    <property type="entry name" value="Mem_transp_PIN-like"/>
</dbReference>
<feature type="transmembrane region" description="Helical" evidence="8">
    <location>
        <begin position="37"/>
        <end position="57"/>
    </location>
</feature>
<feature type="transmembrane region" description="Helical" evidence="8">
    <location>
        <begin position="63"/>
        <end position="83"/>
    </location>
</feature>
<accession>A0ABW3TQE5</accession>
<evidence type="ECO:0000256" key="3">
    <source>
        <dbReference type="ARBA" id="ARBA00022448"/>
    </source>
</evidence>
<comment type="similarity">
    <text evidence="2">Belongs to the auxin efflux carrier (TC 2.A.69) family.</text>
</comment>
<evidence type="ECO:0000256" key="2">
    <source>
        <dbReference type="ARBA" id="ARBA00010145"/>
    </source>
</evidence>
<evidence type="ECO:0000313" key="10">
    <source>
        <dbReference type="Proteomes" id="UP001597181"/>
    </source>
</evidence>
<dbReference type="RefSeq" id="WP_343960718.1">
    <property type="nucleotide sequence ID" value="NZ_BAAAKZ010000009.1"/>
</dbReference>
<keyword evidence="3" id="KW-0813">Transport</keyword>
<feature type="transmembrane region" description="Helical" evidence="8">
    <location>
        <begin position="95"/>
        <end position="116"/>
    </location>
</feature>
<evidence type="ECO:0000256" key="6">
    <source>
        <dbReference type="ARBA" id="ARBA00022989"/>
    </source>
</evidence>
<comment type="caution">
    <text evidence="9">The sequence shown here is derived from an EMBL/GenBank/DDBJ whole genome shotgun (WGS) entry which is preliminary data.</text>
</comment>
<sequence length="366" mass="36344">MLHVLSIIAPMFMLLGVGMLAGFAPRFQSAQAGVNAFVFYFSLPAFLFVAVTSAPIRDGVPGAFVWVSLGVTALVFALVHLAATVLRRVLGSTRAGLVPGPLAVAATYGNVGYLGVPIVLSVVGPEAALGAALGQLLHNMLFMVAYPLLRTLGGGRREPGVGTGGGLDDATAGVGGGGGAVSVVADGPGAGARGGASHRSGALADVAALMWRVAKSALLLNPVVLGVVAGIVVGLWGIELPGVVTASISMLGQAAVPAAMFAVGLSIKPALAGMRSGSIPVSAVAAASAVKLAVLPLATLVVATALSGQLAPEWIATAVIMAAMPVSSTASIIVYEFDGDVRLVGATTLVTSVLAVVTIPFVLLML</sequence>
<feature type="transmembrane region" description="Helical" evidence="8">
    <location>
        <begin position="244"/>
        <end position="267"/>
    </location>
</feature>
<organism evidence="9 10">
    <name type="scientific">Leucobacter albus</name>
    <dbReference type="NCBI Taxonomy" id="272210"/>
    <lineage>
        <taxon>Bacteria</taxon>
        <taxon>Bacillati</taxon>
        <taxon>Actinomycetota</taxon>
        <taxon>Actinomycetes</taxon>
        <taxon>Micrococcales</taxon>
        <taxon>Microbacteriaceae</taxon>
        <taxon>Leucobacter</taxon>
    </lineage>
</organism>
<feature type="transmembrane region" description="Helical" evidence="8">
    <location>
        <begin position="342"/>
        <end position="363"/>
    </location>
</feature>
<feature type="transmembrane region" description="Helical" evidence="8">
    <location>
        <begin position="314"/>
        <end position="335"/>
    </location>
</feature>
<dbReference type="Gene3D" id="1.20.1530.20">
    <property type="match status" value="1"/>
</dbReference>
<evidence type="ECO:0000313" key="9">
    <source>
        <dbReference type="EMBL" id="MFD1202956.1"/>
    </source>
</evidence>
<dbReference type="EMBL" id="JBHTLY010000007">
    <property type="protein sequence ID" value="MFD1202956.1"/>
    <property type="molecule type" value="Genomic_DNA"/>
</dbReference>
<dbReference type="InterPro" id="IPR038770">
    <property type="entry name" value="Na+/solute_symporter_sf"/>
</dbReference>
<protein>
    <submittedName>
        <fullName evidence="9">AEC family transporter</fullName>
    </submittedName>
</protein>
<keyword evidence="5 8" id="KW-0812">Transmembrane</keyword>
<feature type="transmembrane region" description="Helical" evidence="8">
    <location>
        <begin position="279"/>
        <end position="302"/>
    </location>
</feature>
<dbReference type="PANTHER" id="PTHR36838:SF3">
    <property type="entry name" value="TRANSPORTER AUXIN EFFLUX CARRIER EC FAMILY"/>
    <property type="match status" value="1"/>
</dbReference>
<comment type="subcellular location">
    <subcellularLocation>
        <location evidence="1">Cell membrane</location>
        <topology evidence="1">Multi-pass membrane protein</topology>
    </subcellularLocation>
</comment>
<keyword evidence="4" id="KW-1003">Cell membrane</keyword>
<feature type="transmembrane region" description="Helical" evidence="8">
    <location>
        <begin position="128"/>
        <end position="149"/>
    </location>
</feature>
<keyword evidence="7 8" id="KW-0472">Membrane</keyword>
<reference evidence="10" key="1">
    <citation type="journal article" date="2019" name="Int. J. Syst. Evol. Microbiol.">
        <title>The Global Catalogue of Microorganisms (GCM) 10K type strain sequencing project: providing services to taxonomists for standard genome sequencing and annotation.</title>
        <authorList>
            <consortium name="The Broad Institute Genomics Platform"/>
            <consortium name="The Broad Institute Genome Sequencing Center for Infectious Disease"/>
            <person name="Wu L."/>
            <person name="Ma J."/>
        </authorList>
    </citation>
    <scope>NUCLEOTIDE SEQUENCE [LARGE SCALE GENOMIC DNA]</scope>
    <source>
        <strain evidence="10">CCUG 50213</strain>
    </source>
</reference>
<proteinExistence type="inferred from homology"/>
<feature type="transmembrane region" description="Helical" evidence="8">
    <location>
        <begin position="6"/>
        <end position="25"/>
    </location>
</feature>
<dbReference type="PANTHER" id="PTHR36838">
    <property type="entry name" value="AUXIN EFFLUX CARRIER FAMILY PROTEIN"/>
    <property type="match status" value="1"/>
</dbReference>
<name>A0ABW3TQE5_9MICO</name>
<evidence type="ECO:0000256" key="7">
    <source>
        <dbReference type="ARBA" id="ARBA00023136"/>
    </source>
</evidence>
<evidence type="ECO:0000256" key="5">
    <source>
        <dbReference type="ARBA" id="ARBA00022692"/>
    </source>
</evidence>
<dbReference type="Pfam" id="PF03547">
    <property type="entry name" value="Mem_trans"/>
    <property type="match status" value="2"/>
</dbReference>
<gene>
    <name evidence="9" type="ORF">ACFQ3U_13725</name>
</gene>
<evidence type="ECO:0000256" key="8">
    <source>
        <dbReference type="SAM" id="Phobius"/>
    </source>
</evidence>
<evidence type="ECO:0000256" key="1">
    <source>
        <dbReference type="ARBA" id="ARBA00004651"/>
    </source>
</evidence>
<keyword evidence="6 8" id="KW-1133">Transmembrane helix</keyword>
<dbReference type="Proteomes" id="UP001597181">
    <property type="component" value="Unassembled WGS sequence"/>
</dbReference>